<proteinExistence type="inferred from homology"/>
<accession>A0A1E5ILP9</accession>
<organism evidence="6 7">
    <name type="scientific">Endomicrobium trichonymphae</name>
    <dbReference type="NCBI Taxonomy" id="1408204"/>
    <lineage>
        <taxon>Bacteria</taxon>
        <taxon>Pseudomonadati</taxon>
        <taxon>Elusimicrobiota</taxon>
        <taxon>Endomicrobiia</taxon>
        <taxon>Endomicrobiales</taxon>
        <taxon>Endomicrobiaceae</taxon>
        <taxon>Candidatus Endomicrobiellum</taxon>
    </lineage>
</organism>
<evidence type="ECO:0000256" key="3">
    <source>
        <dbReference type="ARBA" id="ARBA00022692"/>
    </source>
</evidence>
<dbReference type="AlphaFoldDB" id="A0A1E5ILP9"/>
<comment type="caution">
    <text evidence="6">The sequence shown here is derived from an EMBL/GenBank/DDBJ whole genome shotgun (WGS) entry which is preliminary data.</text>
</comment>
<dbReference type="PANTHER" id="PTHR34478:SF1">
    <property type="entry name" value="PROTEIN LEMA"/>
    <property type="match status" value="1"/>
</dbReference>
<dbReference type="Pfam" id="PF04011">
    <property type="entry name" value="LemA"/>
    <property type="match status" value="1"/>
</dbReference>
<dbReference type="EMBL" id="LNVX01000284">
    <property type="protein sequence ID" value="OEG70898.1"/>
    <property type="molecule type" value="Genomic_DNA"/>
</dbReference>
<dbReference type="Gene3D" id="1.20.1440.20">
    <property type="entry name" value="LemA-like domain"/>
    <property type="match status" value="1"/>
</dbReference>
<comment type="subcellular location">
    <subcellularLocation>
        <location evidence="1">Membrane</location>
        <topology evidence="1">Single-pass membrane protein</topology>
    </subcellularLocation>
</comment>
<name>A0A1E5ILP9_ENDTX</name>
<dbReference type="InterPro" id="IPR007156">
    <property type="entry name" value="MamQ_LemA"/>
</dbReference>
<dbReference type="Proteomes" id="UP000095237">
    <property type="component" value="Unassembled WGS sequence"/>
</dbReference>
<evidence type="ECO:0000256" key="2">
    <source>
        <dbReference type="ARBA" id="ARBA00008854"/>
    </source>
</evidence>
<reference evidence="6 7" key="1">
    <citation type="submission" date="2015-11" db="EMBL/GenBank/DDBJ databases">
        <title>Evidence for parallel genomic evolution in an endosymbiosis of termite gut flagellates.</title>
        <authorList>
            <person name="Zheng H."/>
        </authorList>
    </citation>
    <scope>NUCLEOTIDE SEQUENCE [LARGE SCALE GENOMIC DNA]</scope>
    <source>
        <strain evidence="6 7">CET450</strain>
    </source>
</reference>
<evidence type="ECO:0000313" key="7">
    <source>
        <dbReference type="Proteomes" id="UP000095237"/>
    </source>
</evidence>
<evidence type="ECO:0000256" key="5">
    <source>
        <dbReference type="ARBA" id="ARBA00023136"/>
    </source>
</evidence>
<comment type="similarity">
    <text evidence="2">Belongs to the LemA family.</text>
</comment>
<evidence type="ECO:0000256" key="4">
    <source>
        <dbReference type="ARBA" id="ARBA00022989"/>
    </source>
</evidence>
<dbReference type="SUPFAM" id="SSF140478">
    <property type="entry name" value="LemA-like"/>
    <property type="match status" value="1"/>
</dbReference>
<gene>
    <name evidence="6" type="ORF">ATZ36_00440</name>
</gene>
<dbReference type="GO" id="GO:0016020">
    <property type="term" value="C:membrane"/>
    <property type="evidence" value="ECO:0007669"/>
    <property type="project" value="UniProtKB-SubCell"/>
</dbReference>
<keyword evidence="3" id="KW-0812">Transmembrane</keyword>
<protein>
    <recommendedName>
        <fullName evidence="8">LemA family protein</fullName>
    </recommendedName>
</protein>
<evidence type="ECO:0000256" key="1">
    <source>
        <dbReference type="ARBA" id="ARBA00004167"/>
    </source>
</evidence>
<dbReference type="InterPro" id="IPR023353">
    <property type="entry name" value="LemA-like_dom_sf"/>
</dbReference>
<keyword evidence="7" id="KW-1185">Reference proteome</keyword>
<dbReference type="PANTHER" id="PTHR34478">
    <property type="entry name" value="PROTEIN LEMA"/>
    <property type="match status" value="1"/>
</dbReference>
<sequence>MTIFIVLIILAGLYILSTYNRLWTLKNRVKEVWSDIEVQMKRRYGLIPNLAETIKRAYASHEKNTLDAVIKARNAAM</sequence>
<evidence type="ECO:0008006" key="8">
    <source>
        <dbReference type="Google" id="ProtNLM"/>
    </source>
</evidence>
<evidence type="ECO:0000313" key="6">
    <source>
        <dbReference type="EMBL" id="OEG70898.1"/>
    </source>
</evidence>
<keyword evidence="5" id="KW-0472">Membrane</keyword>
<keyword evidence="4" id="KW-1133">Transmembrane helix</keyword>